<dbReference type="InterPro" id="IPR036291">
    <property type="entry name" value="NAD(P)-bd_dom_sf"/>
</dbReference>
<dbReference type="SUPFAM" id="SSF50129">
    <property type="entry name" value="GroES-like"/>
    <property type="match status" value="1"/>
</dbReference>
<sequence length="326" mass="33800">MRAVTYRRLGPADEVLRVEELDEPRPAPGEVRVRVRISGVNPTDVLARAGGAGRRMPFDVVTPHHDGAGVIDAVGDGVDRDRVGQRVWVYLAAAGRPNGTAAEWVTVPARQAVPLPAGVDAGLAASLGIPAMTAHRALFGDGPIEGATVLVSGGAGSVGHFAIELARRAGAVVVATVSTSDKARSAKAAGADLVVNYRDPDAAAQVRSIAPNGVDRVIEVNLPANAALDQDVLAPGGTVVCYSALGAVAELPVRPWMYLDATIRFLILYRAPLDALDRAAADITAALRADALTALPEQRFPLDRVAEAHAAVEAGVTGKVLLELPD</sequence>
<dbReference type="EMBL" id="FOWW01000001">
    <property type="protein sequence ID" value="SFO96278.1"/>
    <property type="molecule type" value="Genomic_DNA"/>
</dbReference>
<dbReference type="SMART" id="SM00829">
    <property type="entry name" value="PKS_ER"/>
    <property type="match status" value="1"/>
</dbReference>
<dbReference type="Gene3D" id="3.90.180.10">
    <property type="entry name" value="Medium-chain alcohol dehydrogenases, catalytic domain"/>
    <property type="match status" value="1"/>
</dbReference>
<dbReference type="Gene3D" id="3.40.50.720">
    <property type="entry name" value="NAD(P)-binding Rossmann-like Domain"/>
    <property type="match status" value="1"/>
</dbReference>
<dbReference type="STRING" id="587909.SAMN05421810_101534"/>
<proteinExistence type="predicted"/>
<gene>
    <name evidence="3" type="ORF">SAMN05421810_101534</name>
</gene>
<evidence type="ECO:0000256" key="1">
    <source>
        <dbReference type="ARBA" id="ARBA00022857"/>
    </source>
</evidence>
<dbReference type="RefSeq" id="WP_092527314.1">
    <property type="nucleotide sequence ID" value="NZ_FOWW01000001.1"/>
</dbReference>
<dbReference type="InterPro" id="IPR013154">
    <property type="entry name" value="ADH-like_N"/>
</dbReference>
<accession>A0A1I5LG62</accession>
<dbReference type="InterPro" id="IPR013149">
    <property type="entry name" value="ADH-like_C"/>
</dbReference>
<dbReference type="PANTHER" id="PTHR44154">
    <property type="entry name" value="QUINONE OXIDOREDUCTASE"/>
    <property type="match status" value="1"/>
</dbReference>
<dbReference type="InterPro" id="IPR020843">
    <property type="entry name" value="ER"/>
</dbReference>
<dbReference type="Pfam" id="PF00107">
    <property type="entry name" value="ADH_zinc_N"/>
    <property type="match status" value="1"/>
</dbReference>
<dbReference type="AlphaFoldDB" id="A0A1I5LG62"/>
<organism evidence="3 4">
    <name type="scientific">Amycolatopsis arida</name>
    <dbReference type="NCBI Taxonomy" id="587909"/>
    <lineage>
        <taxon>Bacteria</taxon>
        <taxon>Bacillati</taxon>
        <taxon>Actinomycetota</taxon>
        <taxon>Actinomycetes</taxon>
        <taxon>Pseudonocardiales</taxon>
        <taxon>Pseudonocardiaceae</taxon>
        <taxon>Amycolatopsis</taxon>
    </lineage>
</organism>
<dbReference type="Proteomes" id="UP000198727">
    <property type="component" value="Unassembled WGS sequence"/>
</dbReference>
<dbReference type="Pfam" id="PF08240">
    <property type="entry name" value="ADH_N"/>
    <property type="match status" value="1"/>
</dbReference>
<protein>
    <submittedName>
        <fullName evidence="3">NADPH:quinone reductase</fullName>
    </submittedName>
</protein>
<evidence type="ECO:0000313" key="4">
    <source>
        <dbReference type="Proteomes" id="UP000198727"/>
    </source>
</evidence>
<keyword evidence="4" id="KW-1185">Reference proteome</keyword>
<dbReference type="SUPFAM" id="SSF51735">
    <property type="entry name" value="NAD(P)-binding Rossmann-fold domains"/>
    <property type="match status" value="1"/>
</dbReference>
<feature type="domain" description="Enoyl reductase (ER)" evidence="2">
    <location>
        <begin position="12"/>
        <end position="322"/>
    </location>
</feature>
<dbReference type="OrthoDB" id="7355832at2"/>
<dbReference type="GO" id="GO:0016491">
    <property type="term" value="F:oxidoreductase activity"/>
    <property type="evidence" value="ECO:0007669"/>
    <property type="project" value="InterPro"/>
</dbReference>
<reference evidence="4" key="1">
    <citation type="submission" date="2016-10" db="EMBL/GenBank/DDBJ databases">
        <authorList>
            <person name="Varghese N."/>
            <person name="Submissions S."/>
        </authorList>
    </citation>
    <scope>NUCLEOTIDE SEQUENCE [LARGE SCALE GENOMIC DNA]</scope>
    <source>
        <strain evidence="4">CGMCC 4.5579</strain>
    </source>
</reference>
<evidence type="ECO:0000259" key="2">
    <source>
        <dbReference type="SMART" id="SM00829"/>
    </source>
</evidence>
<keyword evidence="1" id="KW-0521">NADP</keyword>
<name>A0A1I5LG62_9PSEU</name>
<dbReference type="InterPro" id="IPR011032">
    <property type="entry name" value="GroES-like_sf"/>
</dbReference>
<dbReference type="InterPro" id="IPR051603">
    <property type="entry name" value="Zinc-ADH_QOR/CCCR"/>
</dbReference>
<dbReference type="PANTHER" id="PTHR44154:SF1">
    <property type="entry name" value="QUINONE OXIDOREDUCTASE"/>
    <property type="match status" value="1"/>
</dbReference>
<dbReference type="CDD" id="cd08253">
    <property type="entry name" value="zeta_crystallin"/>
    <property type="match status" value="1"/>
</dbReference>
<evidence type="ECO:0000313" key="3">
    <source>
        <dbReference type="EMBL" id="SFO96278.1"/>
    </source>
</evidence>